<keyword evidence="2" id="KW-0808">Transferase</keyword>
<dbReference type="InterPro" id="IPR013083">
    <property type="entry name" value="Znf_RING/FYVE/PHD"/>
</dbReference>
<evidence type="ECO:0000256" key="6">
    <source>
        <dbReference type="ARBA" id="ARBA00022989"/>
    </source>
</evidence>
<evidence type="ECO:0000259" key="12">
    <source>
        <dbReference type="PROSITE" id="PS50089"/>
    </source>
</evidence>
<keyword evidence="7 11" id="KW-0472">Membrane</keyword>
<dbReference type="RefSeq" id="XP_039135441.1">
    <property type="nucleotide sequence ID" value="XM_039279507.1"/>
</dbReference>
<comment type="similarity">
    <text evidence="8">Belongs to the RING-type zinc finger family. ATL subfamily.</text>
</comment>
<dbReference type="GO" id="GO:0016020">
    <property type="term" value="C:membrane"/>
    <property type="evidence" value="ECO:0007669"/>
    <property type="project" value="UniProtKB-SubCell"/>
</dbReference>
<dbReference type="CDD" id="cd16461">
    <property type="entry name" value="RING-H2_EL5-like"/>
    <property type="match status" value="1"/>
</dbReference>
<feature type="compositionally biased region" description="Pro residues" evidence="10">
    <location>
        <begin position="1"/>
        <end position="16"/>
    </location>
</feature>
<dbReference type="GO" id="GO:0016740">
    <property type="term" value="F:transferase activity"/>
    <property type="evidence" value="ECO:0007669"/>
    <property type="project" value="UniProtKB-KW"/>
</dbReference>
<evidence type="ECO:0000256" key="5">
    <source>
        <dbReference type="ARBA" id="ARBA00022833"/>
    </source>
</evidence>
<keyword evidence="9" id="KW-0863">Zinc-finger</keyword>
<evidence type="ECO:0000256" key="2">
    <source>
        <dbReference type="ARBA" id="ARBA00022679"/>
    </source>
</evidence>
<dbReference type="GO" id="GO:0008270">
    <property type="term" value="F:zinc ion binding"/>
    <property type="evidence" value="ECO:0007669"/>
    <property type="project" value="UniProtKB-KW"/>
</dbReference>
<sequence>MITPPPPPSPSSPPPTFSSENEWGPYTTTRDFDAKAAIILITLIAAVITALFFFQAFLRFLLRRLRHQIKPIKSLPVDPPPALLFSPSTKMAGASSDCAICLSDFAAGDRVRVLPSCGHGFHVKCIDAWLASKPSCPTCRAAFGGGSSAGAGAGQPEP</sequence>
<feature type="domain" description="RING-type" evidence="12">
    <location>
        <begin position="98"/>
        <end position="140"/>
    </location>
</feature>
<comment type="subcellular location">
    <subcellularLocation>
        <location evidence="1">Membrane</location>
        <topology evidence="1">Single-pass membrane protein</topology>
    </subcellularLocation>
</comment>
<evidence type="ECO:0000256" key="11">
    <source>
        <dbReference type="SAM" id="Phobius"/>
    </source>
</evidence>
<evidence type="ECO:0000313" key="13">
    <source>
        <dbReference type="Proteomes" id="UP001515500"/>
    </source>
</evidence>
<dbReference type="PANTHER" id="PTHR46905">
    <property type="entry name" value="RING-H2 FINGER PROTEIN ATL78"/>
    <property type="match status" value="1"/>
</dbReference>
<proteinExistence type="inferred from homology"/>
<dbReference type="GeneID" id="120272638"/>
<dbReference type="InterPro" id="IPR044602">
    <property type="entry name" value="ATL10/ATL72-79-like"/>
</dbReference>
<evidence type="ECO:0000256" key="3">
    <source>
        <dbReference type="ARBA" id="ARBA00022692"/>
    </source>
</evidence>
<dbReference type="GO" id="GO:0016567">
    <property type="term" value="P:protein ubiquitination"/>
    <property type="evidence" value="ECO:0007669"/>
    <property type="project" value="InterPro"/>
</dbReference>
<evidence type="ECO:0000256" key="8">
    <source>
        <dbReference type="ARBA" id="ARBA00024209"/>
    </source>
</evidence>
<accession>A0AB40C6K9</accession>
<dbReference type="InterPro" id="IPR001841">
    <property type="entry name" value="Znf_RING"/>
</dbReference>
<evidence type="ECO:0000256" key="4">
    <source>
        <dbReference type="ARBA" id="ARBA00022723"/>
    </source>
</evidence>
<dbReference type="SMART" id="SM00184">
    <property type="entry name" value="RING"/>
    <property type="match status" value="1"/>
</dbReference>
<feature type="region of interest" description="Disordered" evidence="10">
    <location>
        <begin position="1"/>
        <end position="22"/>
    </location>
</feature>
<evidence type="ECO:0000256" key="7">
    <source>
        <dbReference type="ARBA" id="ARBA00023136"/>
    </source>
</evidence>
<dbReference type="Proteomes" id="UP001515500">
    <property type="component" value="Chromosome 11"/>
</dbReference>
<organism evidence="13 14">
    <name type="scientific">Dioscorea cayennensis subsp. rotundata</name>
    <name type="common">White Guinea yam</name>
    <name type="synonym">Dioscorea rotundata</name>
    <dbReference type="NCBI Taxonomy" id="55577"/>
    <lineage>
        <taxon>Eukaryota</taxon>
        <taxon>Viridiplantae</taxon>
        <taxon>Streptophyta</taxon>
        <taxon>Embryophyta</taxon>
        <taxon>Tracheophyta</taxon>
        <taxon>Spermatophyta</taxon>
        <taxon>Magnoliopsida</taxon>
        <taxon>Liliopsida</taxon>
        <taxon>Dioscoreales</taxon>
        <taxon>Dioscoreaceae</taxon>
        <taxon>Dioscorea</taxon>
    </lineage>
</organism>
<dbReference type="SUPFAM" id="SSF57850">
    <property type="entry name" value="RING/U-box"/>
    <property type="match status" value="1"/>
</dbReference>
<gene>
    <name evidence="14" type="primary">LOC120272638</name>
</gene>
<keyword evidence="13" id="KW-1185">Reference proteome</keyword>
<dbReference type="Gene3D" id="3.30.40.10">
    <property type="entry name" value="Zinc/RING finger domain, C3HC4 (zinc finger)"/>
    <property type="match status" value="1"/>
</dbReference>
<evidence type="ECO:0000256" key="9">
    <source>
        <dbReference type="PROSITE-ProRule" id="PRU00175"/>
    </source>
</evidence>
<dbReference type="PROSITE" id="PS50089">
    <property type="entry name" value="ZF_RING_2"/>
    <property type="match status" value="1"/>
</dbReference>
<reference evidence="14" key="1">
    <citation type="submission" date="2025-08" db="UniProtKB">
        <authorList>
            <consortium name="RefSeq"/>
        </authorList>
    </citation>
    <scope>IDENTIFICATION</scope>
</reference>
<protein>
    <submittedName>
        <fullName evidence="14">RING-H2 finger protein ATL79-like</fullName>
    </submittedName>
</protein>
<keyword evidence="6 11" id="KW-1133">Transmembrane helix</keyword>
<evidence type="ECO:0000313" key="14">
    <source>
        <dbReference type="RefSeq" id="XP_039135441.1"/>
    </source>
</evidence>
<feature type="transmembrane region" description="Helical" evidence="11">
    <location>
        <begin position="36"/>
        <end position="62"/>
    </location>
</feature>
<keyword evidence="3 11" id="KW-0812">Transmembrane</keyword>
<evidence type="ECO:0000256" key="10">
    <source>
        <dbReference type="SAM" id="MobiDB-lite"/>
    </source>
</evidence>
<keyword evidence="5" id="KW-0862">Zinc</keyword>
<evidence type="ECO:0000256" key="1">
    <source>
        <dbReference type="ARBA" id="ARBA00004167"/>
    </source>
</evidence>
<dbReference type="AlphaFoldDB" id="A0AB40C6K9"/>
<dbReference type="Pfam" id="PF13639">
    <property type="entry name" value="zf-RING_2"/>
    <property type="match status" value="1"/>
</dbReference>
<dbReference type="PANTHER" id="PTHR46905:SF1">
    <property type="entry name" value="RING-TYPE E3 UBIQUITIN TRANSFERASE"/>
    <property type="match status" value="1"/>
</dbReference>
<name>A0AB40C6K9_DIOCR</name>
<keyword evidence="4" id="KW-0479">Metal-binding</keyword>